<evidence type="ECO:0000313" key="1">
    <source>
        <dbReference type="EMBL" id="BES96051.1"/>
    </source>
</evidence>
<reference evidence="1 2" key="1">
    <citation type="submission" date="2023-09" db="EMBL/GenBank/DDBJ databases">
        <title>Nesidiocoris tenuis whole genome shotgun sequence.</title>
        <authorList>
            <person name="Shibata T."/>
            <person name="Shimoda M."/>
            <person name="Kobayashi T."/>
            <person name="Uehara T."/>
        </authorList>
    </citation>
    <scope>NUCLEOTIDE SEQUENCE [LARGE SCALE GENOMIC DNA]</scope>
    <source>
        <strain evidence="1 2">Japan</strain>
    </source>
</reference>
<proteinExistence type="predicted"/>
<organism evidence="1 2">
    <name type="scientific">Nesidiocoris tenuis</name>
    <dbReference type="NCBI Taxonomy" id="355587"/>
    <lineage>
        <taxon>Eukaryota</taxon>
        <taxon>Metazoa</taxon>
        <taxon>Ecdysozoa</taxon>
        <taxon>Arthropoda</taxon>
        <taxon>Hexapoda</taxon>
        <taxon>Insecta</taxon>
        <taxon>Pterygota</taxon>
        <taxon>Neoptera</taxon>
        <taxon>Paraneoptera</taxon>
        <taxon>Hemiptera</taxon>
        <taxon>Heteroptera</taxon>
        <taxon>Panheteroptera</taxon>
        <taxon>Cimicomorpha</taxon>
        <taxon>Miridae</taxon>
        <taxon>Dicyphina</taxon>
        <taxon>Nesidiocoris</taxon>
    </lineage>
</organism>
<dbReference type="Proteomes" id="UP001307889">
    <property type="component" value="Chromosome 6"/>
</dbReference>
<sequence length="75" mass="8457">MMRAWRPHRQLAPGIGQIAERMGALGDALLSRRRLFESPRGDRPAVTFRQVEWSGMAFLQFGTATSQLALFSSHK</sequence>
<evidence type="ECO:0000313" key="2">
    <source>
        <dbReference type="Proteomes" id="UP001307889"/>
    </source>
</evidence>
<keyword evidence="2" id="KW-1185">Reference proteome</keyword>
<accession>A0ABN7AV47</accession>
<gene>
    <name evidence="1" type="ORF">NTJ_08860</name>
</gene>
<name>A0ABN7AV47_9HEMI</name>
<dbReference type="EMBL" id="AP028914">
    <property type="protein sequence ID" value="BES96051.1"/>
    <property type="molecule type" value="Genomic_DNA"/>
</dbReference>
<protein>
    <submittedName>
        <fullName evidence="1">Uncharacterized protein</fullName>
    </submittedName>
</protein>